<gene>
    <name evidence="1" type="ORF">SAMN04490247_2974</name>
</gene>
<name>A0A1G8W1J6_9BACI</name>
<dbReference type="AlphaFoldDB" id="A0A1G8W1J6"/>
<dbReference type="STRING" id="86666.SAMN04490247_2974"/>
<dbReference type="EMBL" id="FNEV01000012">
    <property type="protein sequence ID" value="SDJ71966.1"/>
    <property type="molecule type" value="Genomic_DNA"/>
</dbReference>
<sequence length="56" mass="6547">MAKCTICNRTSENGIRFLQAYICHTCEKELLELKATDPRYREVIEKLKQASYSTTF</sequence>
<dbReference type="OrthoDB" id="2886653at2"/>
<dbReference type="RefSeq" id="WP_093194638.1">
    <property type="nucleotide sequence ID" value="NZ_FNEV01000012.1"/>
</dbReference>
<evidence type="ECO:0000313" key="1">
    <source>
        <dbReference type="EMBL" id="SDJ71966.1"/>
    </source>
</evidence>
<dbReference type="Proteomes" id="UP000199225">
    <property type="component" value="Unassembled WGS sequence"/>
</dbReference>
<reference evidence="2" key="1">
    <citation type="submission" date="2016-10" db="EMBL/GenBank/DDBJ databases">
        <authorList>
            <person name="Varghese N."/>
            <person name="Submissions S."/>
        </authorList>
    </citation>
    <scope>NUCLEOTIDE SEQUENCE [LARGE SCALE GENOMIC DNA]</scope>
    <source>
        <strain evidence="2">DSM 4771</strain>
    </source>
</reference>
<accession>A0A1G8W1J6</accession>
<dbReference type="Pfam" id="PF10764">
    <property type="entry name" value="Gin"/>
    <property type="match status" value="1"/>
</dbReference>
<protein>
    <submittedName>
        <fullName evidence="1">Inhibitor of sigma-G Gin</fullName>
    </submittedName>
</protein>
<evidence type="ECO:0000313" key="2">
    <source>
        <dbReference type="Proteomes" id="UP000199225"/>
    </source>
</evidence>
<keyword evidence="2" id="KW-1185">Reference proteome</keyword>
<dbReference type="InterPro" id="IPR019700">
    <property type="entry name" value="Sigma-G_inhibitor_Gin"/>
</dbReference>
<proteinExistence type="predicted"/>
<organism evidence="1 2">
    <name type="scientific">Salimicrobium halophilum</name>
    <dbReference type="NCBI Taxonomy" id="86666"/>
    <lineage>
        <taxon>Bacteria</taxon>
        <taxon>Bacillati</taxon>
        <taxon>Bacillota</taxon>
        <taxon>Bacilli</taxon>
        <taxon>Bacillales</taxon>
        <taxon>Bacillaceae</taxon>
        <taxon>Salimicrobium</taxon>
    </lineage>
</organism>